<name>A0A0L6V4Y8_9BASI</name>
<accession>A0A0L6V4Y8</accession>
<dbReference type="EMBL" id="LAVV01007658">
    <property type="protein sequence ID" value="KNZ55200.1"/>
    <property type="molecule type" value="Genomic_DNA"/>
</dbReference>
<dbReference type="OrthoDB" id="2497945at2759"/>
<evidence type="ECO:0000256" key="1">
    <source>
        <dbReference type="SAM" id="MobiDB-lite"/>
    </source>
</evidence>
<reference evidence="2 3" key="1">
    <citation type="submission" date="2015-08" db="EMBL/GenBank/DDBJ databases">
        <title>Next Generation Sequencing and Analysis of the Genome of Puccinia sorghi L Schw, the Causal Agent of Maize Common Rust.</title>
        <authorList>
            <person name="Rochi L."/>
            <person name="Burguener G."/>
            <person name="Darino M."/>
            <person name="Turjanski A."/>
            <person name="Kreff E."/>
            <person name="Dieguez M.J."/>
            <person name="Sacco F."/>
        </authorList>
    </citation>
    <scope>NUCLEOTIDE SEQUENCE [LARGE SCALE GENOMIC DNA]</scope>
    <source>
        <strain evidence="2 3">RO10H11247</strain>
    </source>
</reference>
<dbReference type="AlphaFoldDB" id="A0A0L6V4Y8"/>
<comment type="caution">
    <text evidence="2">The sequence shown here is derived from an EMBL/GenBank/DDBJ whole genome shotgun (WGS) entry which is preliminary data.</text>
</comment>
<proteinExistence type="predicted"/>
<evidence type="ECO:0000313" key="2">
    <source>
        <dbReference type="EMBL" id="KNZ55200.1"/>
    </source>
</evidence>
<organism evidence="2 3">
    <name type="scientific">Puccinia sorghi</name>
    <dbReference type="NCBI Taxonomy" id="27349"/>
    <lineage>
        <taxon>Eukaryota</taxon>
        <taxon>Fungi</taxon>
        <taxon>Dikarya</taxon>
        <taxon>Basidiomycota</taxon>
        <taxon>Pucciniomycotina</taxon>
        <taxon>Pucciniomycetes</taxon>
        <taxon>Pucciniales</taxon>
        <taxon>Pucciniaceae</taxon>
        <taxon>Puccinia</taxon>
    </lineage>
</organism>
<evidence type="ECO:0000313" key="3">
    <source>
        <dbReference type="Proteomes" id="UP000037035"/>
    </source>
</evidence>
<gene>
    <name evidence="2" type="ORF">VP01_2740g3</name>
</gene>
<sequence length="573" mass="64838">MIMTSSHVDTKLPELPPLPDQMTPETWWFDDGIHHQHHATLPGYHAMSTSWDSHDDFHTFSAWAADYHHEPTGFISPIATQPHSPFLPLTAPEISAASHAQITNYESLGGEILPHGREELLSQSFSFWRSNPPIIHDHHESLGYKHLSSTPEAPLMPPVGMQPLPYHGSTDPTAVDGAPSSHMQLPESFKQSPWSTMIPPAAQSKPSGGSGGNRNKKTRPALDDQTSTPPPKRSTVRHPGKLTQAYCPQVSSSLPHTLARDPLSPDTPPDFMAHLLVSSSLHPPHAPLQPTRAVNPLQRLPFHALMFHVSCFAPLDPCDQHQARAVRILREKLQDFPENMLVVSSAMPAVPLQDNPEKKMLEKVIEKFRDLTQERGLSREKRQERFASRNKRLKAVLGIFQKDIHGWHKRWAGLTGMNMLLPDGLGNKRRRLRLVFCLFLFYVEMITTIVPRRSSREPPVDLLTELCQAWKSFVLLSDIATQPLDPSTVMEPQMERVVMTLARQWNPTRKSKSPMTHVILWSYLDYYLCTFRPGIFHDGPSKALKTSPKSFFNKIFMYSYAYLRLIHVPRPVS</sequence>
<dbReference type="STRING" id="27349.A0A0L6V4Y8"/>
<protein>
    <submittedName>
        <fullName evidence="2">Uncharacterized protein</fullName>
    </submittedName>
</protein>
<dbReference type="VEuPathDB" id="FungiDB:VP01_2740g3"/>
<feature type="region of interest" description="Disordered" evidence="1">
    <location>
        <begin position="145"/>
        <end position="240"/>
    </location>
</feature>
<keyword evidence="3" id="KW-1185">Reference proteome</keyword>
<dbReference type="Proteomes" id="UP000037035">
    <property type="component" value="Unassembled WGS sequence"/>
</dbReference>